<accession>A0A815BTU9</accession>
<keyword evidence="9" id="KW-1185">Reference proteome</keyword>
<evidence type="ECO:0000313" key="8">
    <source>
        <dbReference type="EMBL" id="CAF4065420.1"/>
    </source>
</evidence>
<evidence type="ECO:0000256" key="6">
    <source>
        <dbReference type="RuleBase" id="RU361228"/>
    </source>
</evidence>
<dbReference type="InterPro" id="IPR000768">
    <property type="entry name" value="ART"/>
</dbReference>
<reference evidence="7" key="1">
    <citation type="submission" date="2021-02" db="EMBL/GenBank/DDBJ databases">
        <authorList>
            <person name="Nowell W R."/>
        </authorList>
    </citation>
    <scope>NUCLEOTIDE SEQUENCE</scope>
</reference>
<dbReference type="SUPFAM" id="SSF56399">
    <property type="entry name" value="ADP-ribosylation"/>
    <property type="match status" value="2"/>
</dbReference>
<keyword evidence="6" id="KW-0520">NAD</keyword>
<dbReference type="PROSITE" id="PS51996">
    <property type="entry name" value="TR_MART"/>
    <property type="match status" value="2"/>
</dbReference>
<keyword evidence="4" id="KW-0548">Nucleotidyltransferase</keyword>
<dbReference type="GO" id="GO:0106274">
    <property type="term" value="F:NAD+-protein-arginine ADP-ribosyltransferase activity"/>
    <property type="evidence" value="ECO:0007669"/>
    <property type="project" value="UniProtKB-EC"/>
</dbReference>
<comment type="similarity">
    <text evidence="1 6">Belongs to the Arg-specific ADP-ribosyltransferase family.</text>
</comment>
<dbReference type="Gene3D" id="3.90.176.10">
    <property type="entry name" value="Toxin ADP-ribosyltransferase, Chain A, domain 1"/>
    <property type="match status" value="2"/>
</dbReference>
<organism evidence="7 9">
    <name type="scientific">Didymodactylos carnosus</name>
    <dbReference type="NCBI Taxonomy" id="1234261"/>
    <lineage>
        <taxon>Eukaryota</taxon>
        <taxon>Metazoa</taxon>
        <taxon>Spiralia</taxon>
        <taxon>Gnathifera</taxon>
        <taxon>Rotifera</taxon>
        <taxon>Eurotatoria</taxon>
        <taxon>Bdelloidea</taxon>
        <taxon>Philodinida</taxon>
        <taxon>Philodinidae</taxon>
        <taxon>Didymodactylos</taxon>
    </lineage>
</organism>
<comment type="catalytic activity">
    <reaction evidence="5 6">
        <text>L-arginyl-[protein] + NAD(+) = N(omega)-(ADP-D-ribosyl)-L-arginyl-[protein] + nicotinamide + H(+)</text>
        <dbReference type="Rhea" id="RHEA:19149"/>
        <dbReference type="Rhea" id="RHEA-COMP:10532"/>
        <dbReference type="Rhea" id="RHEA-COMP:15087"/>
        <dbReference type="ChEBI" id="CHEBI:15378"/>
        <dbReference type="ChEBI" id="CHEBI:17154"/>
        <dbReference type="ChEBI" id="CHEBI:29965"/>
        <dbReference type="ChEBI" id="CHEBI:57540"/>
        <dbReference type="ChEBI" id="CHEBI:142554"/>
        <dbReference type="EC" id="2.4.2.31"/>
    </reaction>
</comment>
<dbReference type="EC" id="2.4.2.31" evidence="6"/>
<sequence>MSCESALDEGRSTRPIYLKQIKFKCLQILINITRNIPVADTKIEQMNLIKWLEINKKNKWKNLNRTHEFIDQYFCNDAVQWYITDTFMYYCLNDVLRTDNIDDILQFAFYIVDLYNQIDAAHANFIHTLSSSQTQMTVYRGQIMLVNDLKMFTNSIGKSLSVSTFFSTTIDANTAIHFMTTKYRWIPSDQIPILYKVRVDLSSHGYKPFICISDLTNSYIGTEVLFVIGTVFNIDSVEEVSTISQNSEHKLRYWLIKLSLNNNSNDEDNVINILVFQLIEMLRRLSPYMKNTKTKLLYQCRNLCKNNNIQLLQIDDFDRNYKDDDALMWYTKDTFLYRLLNKALRTNNIEYILNFSFVILSIYDQLHHFHTERLQSLIVNENKIVVYRGQLLDKNELTELKHNIDKFITVTQYFSATTWKKLAEIYSGEGSQHPLYESILFEIDVDLSVKKCKSFAKINKFNFVFGENEVLFTPGTIFKLDSIQKNEINNNMWIIYLTLISEDKEEIVELNKYLDAVLIKLEQTLLNSPLFTVNQIFDLIQEKSNMKGNYTTTECCSNSFNKETLSMIRGTICFDGNIREFQFFRINGSGDQLHNKGYEIDRLFPTKSLCAS</sequence>
<keyword evidence="3 6" id="KW-0808">Transferase</keyword>
<evidence type="ECO:0000313" key="7">
    <source>
        <dbReference type="EMBL" id="CAF1274813.1"/>
    </source>
</evidence>
<evidence type="ECO:0000256" key="5">
    <source>
        <dbReference type="ARBA" id="ARBA00047597"/>
    </source>
</evidence>
<dbReference type="GO" id="GO:0016779">
    <property type="term" value="F:nucleotidyltransferase activity"/>
    <property type="evidence" value="ECO:0007669"/>
    <property type="project" value="UniProtKB-KW"/>
</dbReference>
<keyword evidence="2 6" id="KW-0328">Glycosyltransferase</keyword>
<dbReference type="Proteomes" id="UP000681722">
    <property type="component" value="Unassembled WGS sequence"/>
</dbReference>
<evidence type="ECO:0000256" key="3">
    <source>
        <dbReference type="ARBA" id="ARBA00022679"/>
    </source>
</evidence>
<dbReference type="Proteomes" id="UP000663829">
    <property type="component" value="Unassembled WGS sequence"/>
</dbReference>
<dbReference type="EMBL" id="CAJOBC010025004">
    <property type="protein sequence ID" value="CAF4065420.1"/>
    <property type="molecule type" value="Genomic_DNA"/>
</dbReference>
<keyword evidence="6" id="KW-0521">NADP</keyword>
<gene>
    <name evidence="7" type="ORF">GPM918_LOCUS27263</name>
    <name evidence="8" type="ORF">SRO942_LOCUS27556</name>
</gene>
<dbReference type="AlphaFoldDB" id="A0A815BTU9"/>
<evidence type="ECO:0000256" key="4">
    <source>
        <dbReference type="ARBA" id="ARBA00022695"/>
    </source>
</evidence>
<evidence type="ECO:0000256" key="1">
    <source>
        <dbReference type="ARBA" id="ARBA00009558"/>
    </source>
</evidence>
<dbReference type="OrthoDB" id="10067918at2759"/>
<dbReference type="EMBL" id="CAJNOQ010011355">
    <property type="protein sequence ID" value="CAF1274813.1"/>
    <property type="molecule type" value="Genomic_DNA"/>
</dbReference>
<dbReference type="Pfam" id="PF01129">
    <property type="entry name" value="ART"/>
    <property type="match status" value="1"/>
</dbReference>
<evidence type="ECO:0000256" key="2">
    <source>
        <dbReference type="ARBA" id="ARBA00022676"/>
    </source>
</evidence>
<evidence type="ECO:0000313" key="9">
    <source>
        <dbReference type="Proteomes" id="UP000663829"/>
    </source>
</evidence>
<protein>
    <recommendedName>
        <fullName evidence="6">NAD(P)(+)--arginine ADP-ribosyltransferase</fullName>
        <ecNumber evidence="6">2.4.2.31</ecNumber>
    </recommendedName>
    <alternativeName>
        <fullName evidence="6">Mono(ADP-ribosyl)transferase</fullName>
    </alternativeName>
</protein>
<comment type="caution">
    <text evidence="7">The sequence shown here is derived from an EMBL/GenBank/DDBJ whole genome shotgun (WGS) entry which is preliminary data.</text>
</comment>
<proteinExistence type="inferred from homology"/>
<name>A0A815BTU9_9BILA</name>